<name>A0A7S8MYZ4_9MICO</name>
<proteinExistence type="predicted"/>
<keyword evidence="3" id="KW-1185">Reference proteome</keyword>
<sequence>MCTATTPSTGARKPLAEQFTRHFEGTLSDDYGWLAVNGKHYCGEHVEWDDEGDNLVPKTPDQNQQIRTQEEEQ</sequence>
<evidence type="ECO:0000313" key="3">
    <source>
        <dbReference type="Proteomes" id="UP000594480"/>
    </source>
</evidence>
<protein>
    <submittedName>
        <fullName evidence="2">Uncharacterized protein</fullName>
    </submittedName>
</protein>
<feature type="region of interest" description="Disordered" evidence="1">
    <location>
        <begin position="50"/>
        <end position="73"/>
    </location>
</feature>
<gene>
    <name evidence="2" type="ORF">IT882_04310</name>
</gene>
<organism evidence="2 3">
    <name type="scientific">Microbacterium schleiferi</name>
    <dbReference type="NCBI Taxonomy" id="69362"/>
    <lineage>
        <taxon>Bacteria</taxon>
        <taxon>Bacillati</taxon>
        <taxon>Actinomycetota</taxon>
        <taxon>Actinomycetes</taxon>
        <taxon>Micrococcales</taxon>
        <taxon>Microbacteriaceae</taxon>
        <taxon>Microbacterium</taxon>
    </lineage>
</organism>
<dbReference type="KEGG" id="msf:IT882_04310"/>
<dbReference type="Proteomes" id="UP000594480">
    <property type="component" value="Chromosome"/>
</dbReference>
<reference evidence="2 3" key="1">
    <citation type="submission" date="2020-11" db="EMBL/GenBank/DDBJ databases">
        <title>Amino acid is mineralized and recycled by bacteria in oceanic microbiome.</title>
        <authorList>
            <person name="Zheng L.Y."/>
        </authorList>
    </citation>
    <scope>NUCLEOTIDE SEQUENCE [LARGE SCALE GENOMIC DNA]</scope>
    <source>
        <strain evidence="2 3">A32-1</strain>
    </source>
</reference>
<dbReference type="RefSeq" id="WP_195693315.1">
    <property type="nucleotide sequence ID" value="NZ_CP064760.1"/>
</dbReference>
<evidence type="ECO:0000256" key="1">
    <source>
        <dbReference type="SAM" id="MobiDB-lite"/>
    </source>
</evidence>
<dbReference type="EMBL" id="CP064760">
    <property type="protein sequence ID" value="QPE05298.1"/>
    <property type="molecule type" value="Genomic_DNA"/>
</dbReference>
<accession>A0A7S8MYZ4</accession>
<evidence type="ECO:0000313" key="2">
    <source>
        <dbReference type="EMBL" id="QPE05298.1"/>
    </source>
</evidence>
<dbReference type="AlphaFoldDB" id="A0A7S8MYZ4"/>